<dbReference type="RefSeq" id="WP_122101903.1">
    <property type="nucleotide sequence ID" value="NZ_RFLY01000013.1"/>
</dbReference>
<name>A0A3M2HP74_9GAMM</name>
<accession>A0A3M2HP74</accession>
<protein>
    <submittedName>
        <fullName evidence="1">Uncharacterized protein</fullName>
    </submittedName>
</protein>
<evidence type="ECO:0000313" key="1">
    <source>
        <dbReference type="EMBL" id="RMH90828.1"/>
    </source>
</evidence>
<comment type="caution">
    <text evidence="1">The sequence shown here is derived from an EMBL/GenBank/DDBJ whole genome shotgun (WGS) entry which is preliminary data.</text>
</comment>
<dbReference type="Gene3D" id="2.160.20.10">
    <property type="entry name" value="Single-stranded right-handed beta-helix, Pectin lyase-like"/>
    <property type="match status" value="1"/>
</dbReference>
<evidence type="ECO:0000313" key="2">
    <source>
        <dbReference type="Proteomes" id="UP000275012"/>
    </source>
</evidence>
<keyword evidence="2" id="KW-1185">Reference proteome</keyword>
<gene>
    <name evidence="1" type="ORF">EBB59_09380</name>
</gene>
<dbReference type="EMBL" id="RFLY01000013">
    <property type="protein sequence ID" value="RMH90828.1"/>
    <property type="molecule type" value="Genomic_DNA"/>
</dbReference>
<dbReference type="NCBIfam" id="TIGR01731">
    <property type="entry name" value="fil_hemag_20aa"/>
    <property type="match status" value="1"/>
</dbReference>
<organism evidence="1 2">
    <name type="scientific">Solilutibacter pythonis</name>
    <dbReference type="NCBI Taxonomy" id="2483112"/>
    <lineage>
        <taxon>Bacteria</taxon>
        <taxon>Pseudomonadati</taxon>
        <taxon>Pseudomonadota</taxon>
        <taxon>Gammaproteobacteria</taxon>
        <taxon>Lysobacterales</taxon>
        <taxon>Lysobacteraceae</taxon>
        <taxon>Solilutibacter</taxon>
    </lineage>
</organism>
<dbReference type="Proteomes" id="UP000275012">
    <property type="component" value="Unassembled WGS sequence"/>
</dbReference>
<reference evidence="1 2" key="1">
    <citation type="submission" date="2018-10" db="EMBL/GenBank/DDBJ databases">
        <title>Proposal of Lysobacter pythonis sp. nov. isolated from royal pythons (Python regius).</title>
        <authorList>
            <person name="Hans-Juergen B."/>
            <person name="Huptas C."/>
            <person name="Sandra B."/>
            <person name="Igor L."/>
            <person name="Joachim S."/>
            <person name="Siegfried S."/>
            <person name="Mareike W."/>
            <person name="Peter K."/>
        </authorList>
    </citation>
    <scope>NUCLEOTIDE SEQUENCE [LARGE SCALE GENOMIC DNA]</scope>
    <source>
        <strain evidence="1 2">4284/11</strain>
    </source>
</reference>
<dbReference type="InterPro" id="IPR010069">
    <property type="entry name" value="CdiA_FHA1_rpt"/>
</dbReference>
<dbReference type="InterPro" id="IPR011050">
    <property type="entry name" value="Pectin_lyase_fold/virulence"/>
</dbReference>
<dbReference type="SUPFAM" id="SSF51126">
    <property type="entry name" value="Pectin lyase-like"/>
    <property type="match status" value="1"/>
</dbReference>
<dbReference type="AlphaFoldDB" id="A0A3M2HP74"/>
<dbReference type="OrthoDB" id="2664633at2"/>
<proteinExistence type="predicted"/>
<dbReference type="InterPro" id="IPR012334">
    <property type="entry name" value="Pectin_lyas_fold"/>
</dbReference>
<sequence>MDARTLRAQRMTGQSEAPVMGIDVATLGGMYAQKIKLAGTEGGVGVRNAGEMVATGGDFTLDSAGDVKLTGRTAAAGNVAVNAAGAVDANVGNLAGMGGRLFGHRQADIRMAGDYTHAGQNVFASNGLLGMAVSGRFINQATLESNGAISLKAAAVENAETALIKTGNAQRNSQTRIEAGDISNAGRIEGDGVALVVGNTLANTGTVLGNQVLIEANTLVNGRDLGKTISASPYNEAFIGATQKVGLRVAGNVENRDALIYNAGDISIGGRAATSSAGSVLNSSGQVSAEGNLSIATGKIKNERRIYTITHRLLADEERKASETQSPKVFVPTASAEVTTALSNWYNDFVRARYGHQWGASLTTLR</sequence>